<keyword evidence="5" id="KW-0067">ATP-binding</keyword>
<dbReference type="InterPro" id="IPR008271">
    <property type="entry name" value="Ser/Thr_kinase_AS"/>
</dbReference>
<dbReference type="Gene3D" id="1.10.510.10">
    <property type="entry name" value="Transferase(Phosphotransferase) domain 1"/>
    <property type="match status" value="1"/>
</dbReference>
<dbReference type="InterPro" id="IPR011009">
    <property type="entry name" value="Kinase-like_dom_sf"/>
</dbReference>
<keyword evidence="2" id="KW-0808">Transferase</keyword>
<dbReference type="Proteomes" id="UP000674318">
    <property type="component" value="Unassembled WGS sequence"/>
</dbReference>
<dbReference type="OrthoDB" id="541276at2759"/>
<evidence type="ECO:0000256" key="4">
    <source>
        <dbReference type="ARBA" id="ARBA00022777"/>
    </source>
</evidence>
<feature type="region of interest" description="Disordered" evidence="6">
    <location>
        <begin position="596"/>
        <end position="620"/>
    </location>
</feature>
<dbReference type="InterPro" id="IPR050205">
    <property type="entry name" value="CDPK_Ser/Thr_kinases"/>
</dbReference>
<evidence type="ECO:0000256" key="6">
    <source>
        <dbReference type="SAM" id="MobiDB-lite"/>
    </source>
</evidence>
<dbReference type="Pfam" id="PF00069">
    <property type="entry name" value="Pkinase"/>
    <property type="match status" value="2"/>
</dbReference>
<evidence type="ECO:0000313" key="9">
    <source>
        <dbReference type="Proteomes" id="UP000674318"/>
    </source>
</evidence>
<dbReference type="PANTHER" id="PTHR24349">
    <property type="entry name" value="SERINE/THREONINE-PROTEIN KINASE"/>
    <property type="match status" value="1"/>
</dbReference>
<comment type="caution">
    <text evidence="8">The sequence shown here is derived from an EMBL/GenBank/DDBJ whole genome shotgun (WGS) entry which is preliminary data.</text>
</comment>
<accession>A0A836I9B9</accession>
<name>A0A836I9B9_9TRYP</name>
<feature type="domain" description="Protein kinase" evidence="7">
    <location>
        <begin position="140"/>
        <end position="524"/>
    </location>
</feature>
<evidence type="ECO:0000256" key="1">
    <source>
        <dbReference type="ARBA" id="ARBA00022527"/>
    </source>
</evidence>
<protein>
    <recommendedName>
        <fullName evidence="7">Protein kinase domain-containing protein</fullName>
    </recommendedName>
</protein>
<dbReference type="AlphaFoldDB" id="A0A836I9B9"/>
<evidence type="ECO:0000256" key="5">
    <source>
        <dbReference type="ARBA" id="ARBA00022840"/>
    </source>
</evidence>
<keyword evidence="4" id="KW-0418">Kinase</keyword>
<evidence type="ECO:0000259" key="7">
    <source>
        <dbReference type="PROSITE" id="PS50011"/>
    </source>
</evidence>
<dbReference type="GeneID" id="94291883"/>
<dbReference type="KEGG" id="phet:94291883"/>
<evidence type="ECO:0000256" key="2">
    <source>
        <dbReference type="ARBA" id="ARBA00022679"/>
    </source>
</evidence>
<reference evidence="8 9" key="1">
    <citation type="submission" date="2021-02" db="EMBL/GenBank/DDBJ databases">
        <title>Porcisia hertigi Genome sequencing and assembly.</title>
        <authorList>
            <person name="Almutairi H."/>
            <person name="Gatherer D."/>
        </authorList>
    </citation>
    <scope>NUCLEOTIDE SEQUENCE [LARGE SCALE GENOMIC DNA]</scope>
    <source>
        <strain evidence="8 9">C119</strain>
    </source>
</reference>
<dbReference type="RefSeq" id="XP_067757832.1">
    <property type="nucleotide sequence ID" value="XM_067901806.1"/>
</dbReference>
<proteinExistence type="predicted"/>
<dbReference type="Gene3D" id="3.30.200.20">
    <property type="entry name" value="Phosphorylase Kinase, domain 1"/>
    <property type="match status" value="1"/>
</dbReference>
<keyword evidence="9" id="KW-1185">Reference proteome</keyword>
<evidence type="ECO:0000256" key="3">
    <source>
        <dbReference type="ARBA" id="ARBA00022741"/>
    </source>
</evidence>
<gene>
    <name evidence="8" type="ORF">JKF63_05852</name>
</gene>
<evidence type="ECO:0000313" key="8">
    <source>
        <dbReference type="EMBL" id="KAG5507106.1"/>
    </source>
</evidence>
<dbReference type="SMART" id="SM00220">
    <property type="entry name" value="S_TKc"/>
    <property type="match status" value="1"/>
</dbReference>
<sequence length="620" mass="68664">MGAQSGKASSPTVNRPHTVCSLCGATSTPKFPPHTGRSLVLKECNRCHIHCCSECYVWRRYGSRFLTDDGAHAVAEYAPVCRRCVAEPNLVASAPWSAWRRIFEYCDPTAKHRLLQLCHATQMGVVLPYPYTRYGWSTFFEGKRFISKGANGEAYQTTVHPDITQRLTGSLLDALDANMLASLAGRMVAVKAVRKSTVFSLRRWRHIQREVDALRRCHHRHIVQLHFVVQSPSEVYIVLQYVAGGDLFDWLVHQQVPIEYDVVVIARQLFETLHYLHEVCGVVHRDIKPENILLEPIGSADAPRGHGRSLGGGDEYSEGHASASDDLYIRLADFGYAKFISQSEAGDGSSSTARLSGQPLLSLPPDAVAGVSPWPENQREAEPWVNARKSFLISSTPCGTLGFAAPEILSAYNAQKNASQRLRSNRQSAEHLEDIAKPRTPVDLVKRMDIFAAGVTICILLTGCEPFPCLSSKAHIEAVQEGLDFSGPQWTCVSRQAKNLLRRMLSPKAANRPSALECLNSSWIKDQDPYADVTAGADDDDGNLLRKGLNRSVSMWQLFSTSFKNSVHSLRKNEGWLFVQDAQGLVKTIPRELVNGREDGEPFSEVPHSPNGCKQASAVY</sequence>
<organism evidence="8 9">
    <name type="scientific">Porcisia hertigi</name>
    <dbReference type="NCBI Taxonomy" id="2761500"/>
    <lineage>
        <taxon>Eukaryota</taxon>
        <taxon>Discoba</taxon>
        <taxon>Euglenozoa</taxon>
        <taxon>Kinetoplastea</taxon>
        <taxon>Metakinetoplastina</taxon>
        <taxon>Trypanosomatida</taxon>
        <taxon>Trypanosomatidae</taxon>
        <taxon>Leishmaniinae</taxon>
        <taxon>Porcisia</taxon>
    </lineage>
</organism>
<dbReference type="PROSITE" id="PS50011">
    <property type="entry name" value="PROTEIN_KINASE_DOM"/>
    <property type="match status" value="1"/>
</dbReference>
<dbReference type="InterPro" id="IPR000719">
    <property type="entry name" value="Prot_kinase_dom"/>
</dbReference>
<keyword evidence="3" id="KW-0547">Nucleotide-binding</keyword>
<dbReference type="SUPFAM" id="SSF56112">
    <property type="entry name" value="Protein kinase-like (PK-like)"/>
    <property type="match status" value="1"/>
</dbReference>
<dbReference type="PROSITE" id="PS00108">
    <property type="entry name" value="PROTEIN_KINASE_ST"/>
    <property type="match status" value="1"/>
</dbReference>
<dbReference type="GO" id="GO:0004674">
    <property type="term" value="F:protein serine/threonine kinase activity"/>
    <property type="evidence" value="ECO:0007669"/>
    <property type="project" value="UniProtKB-KW"/>
</dbReference>
<dbReference type="GO" id="GO:0005524">
    <property type="term" value="F:ATP binding"/>
    <property type="evidence" value="ECO:0007669"/>
    <property type="project" value="UniProtKB-KW"/>
</dbReference>
<keyword evidence="1" id="KW-0723">Serine/threonine-protein kinase</keyword>
<dbReference type="EMBL" id="JAFJZO010000019">
    <property type="protein sequence ID" value="KAG5507106.1"/>
    <property type="molecule type" value="Genomic_DNA"/>
</dbReference>